<dbReference type="Gene3D" id="3.40.30.10">
    <property type="entry name" value="Glutaredoxin"/>
    <property type="match status" value="1"/>
</dbReference>
<name>A0A7J7V367_MYOMY</name>
<dbReference type="GO" id="GO:0004602">
    <property type="term" value="F:glutathione peroxidase activity"/>
    <property type="evidence" value="ECO:0007669"/>
    <property type="project" value="TreeGrafter"/>
</dbReference>
<gene>
    <name evidence="2" type="ORF">mMyoMyo1_006059</name>
</gene>
<dbReference type="InterPro" id="IPR051924">
    <property type="entry name" value="GST_Kappa/NadH"/>
</dbReference>
<dbReference type="GO" id="GO:0006749">
    <property type="term" value="P:glutathione metabolic process"/>
    <property type="evidence" value="ECO:0007669"/>
    <property type="project" value="TreeGrafter"/>
</dbReference>
<dbReference type="GO" id="GO:0005777">
    <property type="term" value="C:peroxisome"/>
    <property type="evidence" value="ECO:0007669"/>
    <property type="project" value="TreeGrafter"/>
</dbReference>
<dbReference type="GO" id="GO:0005739">
    <property type="term" value="C:mitochondrion"/>
    <property type="evidence" value="ECO:0007669"/>
    <property type="project" value="TreeGrafter"/>
</dbReference>
<dbReference type="Pfam" id="PF01323">
    <property type="entry name" value="DSBA"/>
    <property type="match status" value="1"/>
</dbReference>
<keyword evidence="2" id="KW-0808">Transferase</keyword>
<sequence>MGPLPRTVELFYDVLSPYSWLGFEILCRYKNIWNVDLQLRPTSIAGVMKNSGNKPPALLPLKAKYMTNDIKLLGQHFQVPIQMPNSRRPPRQPADTGPLGCLSLWPTWMAKPTCCLALTGWSCWPTCWERSGWALCLQP</sequence>
<dbReference type="VEuPathDB" id="HostDB:GeneID_118666313"/>
<keyword evidence="3" id="KW-1185">Reference proteome</keyword>
<reference evidence="2 3" key="1">
    <citation type="journal article" date="2020" name="Nature">
        <title>Six reference-quality genomes reveal evolution of bat adaptations.</title>
        <authorList>
            <person name="Jebb D."/>
            <person name="Huang Z."/>
            <person name="Pippel M."/>
            <person name="Hughes G.M."/>
            <person name="Lavrichenko K."/>
            <person name="Devanna P."/>
            <person name="Winkler S."/>
            <person name="Jermiin L.S."/>
            <person name="Skirmuntt E.C."/>
            <person name="Katzourakis A."/>
            <person name="Burkitt-Gray L."/>
            <person name="Ray D.A."/>
            <person name="Sullivan K.A.M."/>
            <person name="Roscito J.G."/>
            <person name="Kirilenko B.M."/>
            <person name="Davalos L.M."/>
            <person name="Corthals A.P."/>
            <person name="Power M.L."/>
            <person name="Jones G."/>
            <person name="Ransome R.D."/>
            <person name="Dechmann D.K.N."/>
            <person name="Locatelli A.G."/>
            <person name="Puechmaille S.J."/>
            <person name="Fedrigo O."/>
            <person name="Jarvis E.D."/>
            <person name="Hiller M."/>
            <person name="Vernes S.C."/>
            <person name="Myers E.W."/>
            <person name="Teeling E.C."/>
        </authorList>
    </citation>
    <scope>NUCLEOTIDE SEQUENCE [LARGE SCALE GENOMIC DNA]</scope>
    <source>
        <strain evidence="2">MMyoMyo1</strain>
        <tissue evidence="2">Flight muscle</tissue>
    </source>
</reference>
<dbReference type="Proteomes" id="UP000527355">
    <property type="component" value="Unassembled WGS sequence"/>
</dbReference>
<proteinExistence type="predicted"/>
<dbReference type="InterPro" id="IPR036249">
    <property type="entry name" value="Thioredoxin-like_sf"/>
</dbReference>
<accession>A0A7J7V367</accession>
<dbReference type="InterPro" id="IPR001853">
    <property type="entry name" value="DSBA-like_thioredoxin_dom"/>
</dbReference>
<organism evidence="2 3">
    <name type="scientific">Myotis myotis</name>
    <name type="common">Greater mouse-eared bat</name>
    <name type="synonym">Vespertilio myotis</name>
    <dbReference type="NCBI Taxonomy" id="51298"/>
    <lineage>
        <taxon>Eukaryota</taxon>
        <taxon>Metazoa</taxon>
        <taxon>Chordata</taxon>
        <taxon>Craniata</taxon>
        <taxon>Vertebrata</taxon>
        <taxon>Euteleostomi</taxon>
        <taxon>Mammalia</taxon>
        <taxon>Eutheria</taxon>
        <taxon>Laurasiatheria</taxon>
        <taxon>Chiroptera</taxon>
        <taxon>Yangochiroptera</taxon>
        <taxon>Vespertilionidae</taxon>
        <taxon>Myotis</taxon>
    </lineage>
</organism>
<comment type="caution">
    <text evidence="2">The sequence shown here is derived from an EMBL/GenBank/DDBJ whole genome shotgun (WGS) entry which is preliminary data.</text>
</comment>
<dbReference type="GO" id="GO:0004364">
    <property type="term" value="F:glutathione transferase activity"/>
    <property type="evidence" value="ECO:0007669"/>
    <property type="project" value="TreeGrafter"/>
</dbReference>
<evidence type="ECO:0000259" key="1">
    <source>
        <dbReference type="Pfam" id="PF01323"/>
    </source>
</evidence>
<feature type="domain" description="DSBA-like thioredoxin" evidence="1">
    <location>
        <begin position="7"/>
        <end position="86"/>
    </location>
</feature>
<evidence type="ECO:0000313" key="2">
    <source>
        <dbReference type="EMBL" id="KAF6319534.1"/>
    </source>
</evidence>
<dbReference type="EMBL" id="JABWUV010000011">
    <property type="protein sequence ID" value="KAF6319534.1"/>
    <property type="molecule type" value="Genomic_DNA"/>
</dbReference>
<dbReference type="PANTHER" id="PTHR42943:SF2">
    <property type="entry name" value="GLUTATHIONE S-TRANSFERASE KAPPA 1"/>
    <property type="match status" value="1"/>
</dbReference>
<dbReference type="SUPFAM" id="SSF52833">
    <property type="entry name" value="Thioredoxin-like"/>
    <property type="match status" value="1"/>
</dbReference>
<evidence type="ECO:0000313" key="3">
    <source>
        <dbReference type="Proteomes" id="UP000527355"/>
    </source>
</evidence>
<protein>
    <submittedName>
        <fullName evidence="2">Glutathione S-transferase kappa 1</fullName>
    </submittedName>
</protein>
<dbReference type="PANTHER" id="PTHR42943">
    <property type="entry name" value="GLUTATHIONE S-TRANSFERASE KAPPA"/>
    <property type="match status" value="1"/>
</dbReference>
<dbReference type="AlphaFoldDB" id="A0A7J7V367"/>